<feature type="domain" description="WWE" evidence="5">
    <location>
        <begin position="862"/>
        <end position="939"/>
    </location>
</feature>
<dbReference type="InterPro" id="IPR001611">
    <property type="entry name" value="Leu-rich_rpt"/>
</dbReference>
<keyword evidence="7" id="KW-1185">Reference proteome</keyword>
<dbReference type="SUPFAM" id="SSF117839">
    <property type="entry name" value="WWE domain"/>
    <property type="match status" value="1"/>
</dbReference>
<comment type="caution">
    <text evidence="6">The sequence shown here is derived from an EMBL/GenBank/DDBJ whole genome shotgun (WGS) entry which is preliminary data.</text>
</comment>
<dbReference type="InterPro" id="IPR027278">
    <property type="entry name" value="ACCD_DCysDesulf"/>
</dbReference>
<dbReference type="SUPFAM" id="SSF53686">
    <property type="entry name" value="Tryptophan synthase beta subunit-like PLP-dependent enzymes"/>
    <property type="match status" value="1"/>
</dbReference>
<dbReference type="SMART" id="SM00678">
    <property type="entry name" value="WWE"/>
    <property type="match status" value="1"/>
</dbReference>
<dbReference type="Gene3D" id="3.40.50.1000">
    <property type="entry name" value="HAD superfamily/HAD-like"/>
    <property type="match status" value="1"/>
</dbReference>
<protein>
    <submittedName>
        <fullName evidence="6">DCD protein</fullName>
    </submittedName>
</protein>
<dbReference type="GO" id="GO:0008270">
    <property type="term" value="F:zinc ion binding"/>
    <property type="evidence" value="ECO:0007669"/>
    <property type="project" value="InterPro"/>
</dbReference>
<dbReference type="SMART" id="SM00368">
    <property type="entry name" value="LRR_RI"/>
    <property type="match status" value="7"/>
</dbReference>
<sequence>MLLGCADGVSQIEEFGLDASELPRELLAACEEQATALLMPDQAGKISDLYRGPIPLMREAFQNTESMGSTTVCLPLSLGSRYKHGKITVSSLCRASAMQLLKCMTYEAPRWAGSLRVPDWRIPLGNLPTPLMPWACPALRDLNVKWSIKRDDMTGLELTGNKTRKLEFLMAEALAGNHDSVVTVGGLQSNHCRATAVAARMAGLEPHLVLLVKDTVADEDPGMEGNLLIGRLMGAKIHLCTASEYYKLGGNLEAADTLNERMAERLRKKGFRPYVIPVGGTTPLGTWGYLQAVEELREQIELLGKDFDHVVVAAGSGGTLAGLAVGFHKAKLDLTLHGVNIQHSPKAYYDLVAKEADALGCTSEEVDGVLGALNIHNGAGLGYAVPAAENLAFIAEVAAASGVVLDHVYSGKALYHFCEHARAHPDKFRNSRILFWHTGGIFGLEPQQAAMQGLLPRDSVKRAIRWRWISLGRGVVHREIQHEWGGLSVLDNSTRIHGKLHPMMAIISIGDCELMVLRQNMASGRLRYETVFNTEMQRIGGNCQCPLQVCRVDGRIDAAFDERMTIEVIERGSAVHMVSVYEGDLVVIGSDGVFDNLFKDEVAAIINQLVPRPSTPGEKFRPLDKAFMGEVARYIVEACHMKTKADLRTGKYPDTPIGKGGKRDDTCCVVGEVVEWTEMDCMYWEGVQRRRRMKELVTCGGVLSLGMMCIDEDEEDEEDDDSNWCRSRDGRDFSTVSFVSDEEEERARGCAVLAPADQLLQCPCHVVISKRERFIVKKSTSQASAPVLGREKAQKHTLPDDLQGISIATHRRIESQVATTRTWVAQSQADDTVAWQARGLKGGYSGQTQPNDRDHSDCTPLLPTRQCSQPTSRAMWEWQDATWHRVNSKDAQVLEAAYSQDAMGLHYLAMGPHKRLYQIDFSVMKQWNQVSGSMRYLRRKARAVQENVLESESEKELNQLEEAFLKAELLVAEAADCRNIIEVPEIAPCIEAELGGQNAGAEREDILQTHRANGLLALQPGVPKASEKEAEDFASLPMLQRSVERGHIGLLRASWLRGLLAEPSQPLPQRQALPPEAFWNDFSSLTGNVSSRLLVVSHFWQEEQPESDCQMLELLAKMVEKHSQRLSLEEHGTEFAIFLDWCSLYQQPRSEDEEATYQRSLQDMSAWYASPCTTKWFMPSSDSIHIWPCLQRMLANLSSESLVVEASEAVAQSSCPLSPSRPTLLQASGASGSPPTTPSAFNLMIQSQGFDEHVVSLAQSLYHKAFTAVLGAQEWMDFSSRGWDDFHALRLAEVLVHSQHLVKLVLSENSISDVGMEAIAACLPGTLQILDISHNIISDVGAGCLAGALAKLPELRQLYISANSFGENGFAALASKLPLCQKLSTLRAAKLGLGDALQALALVLPQCPNLQSLCLNENQMGSASASLLASTLTSFIEELQLDDNAIGDVGIRALAGRFKDSSHLRLLSLNENCFGDSGAAALARALPSCPALRTLRVSCNHISPQALNRLRLAVPGLNLFAFGQTARARWIGEILPASSLGIHVWLRSCIMWKAGATEPVRFFMFDFDQTLTVFHVFKSLSGWKQEGVCASIPKPHAMSELGQVARIDELSSGEFATQGGFPCAAFGGSSRVEEVRRMLQSLQKEDAEMVICTKGFVGPVQLCLHALGLRSYFTQVYGHIGVTYGTSPFDKQVIGDPPALAPQFLGETWQAEWRSKDQLMVKLLQQKGLKSSQGILVEDDPEEIRRANRVCRTAEVVGTGGSQAMAGWGGDTSQKLDQLALRESSCRLGQLFRKEHRAMFFGTEPPLPLGPPILFTSPTPPASLLQGGDLGDQSSKSEVAKEAPSSEEKEEEPSLQIPKECLTVRCDLDR</sequence>
<dbReference type="InterPro" id="IPR036457">
    <property type="entry name" value="PPM-type-like_dom_sf"/>
</dbReference>
<dbReference type="InterPro" id="IPR004170">
    <property type="entry name" value="WWE_dom"/>
</dbReference>
<proteinExistence type="inferred from homology"/>
<dbReference type="SUPFAM" id="SSF56784">
    <property type="entry name" value="HAD-like"/>
    <property type="match status" value="1"/>
</dbReference>
<dbReference type="Gene3D" id="3.60.40.10">
    <property type="entry name" value="PPM-type phosphatase domain"/>
    <property type="match status" value="1"/>
</dbReference>
<feature type="compositionally biased region" description="Basic and acidic residues" evidence="4">
    <location>
        <begin position="1838"/>
        <end position="1847"/>
    </location>
</feature>
<dbReference type="OrthoDB" id="426606at2759"/>
<dbReference type="InterPro" id="IPR032675">
    <property type="entry name" value="LRR_dom_sf"/>
</dbReference>
<evidence type="ECO:0000256" key="1">
    <source>
        <dbReference type="ARBA" id="ARBA00001933"/>
    </source>
</evidence>
<dbReference type="InterPro" id="IPR005966">
    <property type="entry name" value="D-Cys_desShydrase"/>
</dbReference>
<dbReference type="InterPro" id="IPR036052">
    <property type="entry name" value="TrpB-like_PALP_sf"/>
</dbReference>
<dbReference type="Pfam" id="PF00291">
    <property type="entry name" value="PALP"/>
    <property type="match status" value="1"/>
</dbReference>
<dbReference type="PANTHER" id="PTHR43780">
    <property type="entry name" value="1-AMINOCYCLOPROPANE-1-CARBOXYLATE DEAMINASE-RELATED"/>
    <property type="match status" value="1"/>
</dbReference>
<organism evidence="6 7">
    <name type="scientific">Symbiodinium necroappetens</name>
    <dbReference type="NCBI Taxonomy" id="1628268"/>
    <lineage>
        <taxon>Eukaryota</taxon>
        <taxon>Sar</taxon>
        <taxon>Alveolata</taxon>
        <taxon>Dinophyceae</taxon>
        <taxon>Suessiales</taxon>
        <taxon>Symbiodiniaceae</taxon>
        <taxon>Symbiodinium</taxon>
    </lineage>
</organism>
<dbReference type="Gene3D" id="3.30.720.50">
    <property type="match status" value="1"/>
</dbReference>
<feature type="region of interest" description="Disordered" evidence="4">
    <location>
        <begin position="1813"/>
        <end position="1856"/>
    </location>
</feature>
<dbReference type="Pfam" id="PF13516">
    <property type="entry name" value="LRR_6"/>
    <property type="match status" value="4"/>
</dbReference>
<dbReference type="InterPro" id="IPR001926">
    <property type="entry name" value="TrpB-like_PALP"/>
</dbReference>
<dbReference type="GO" id="GO:0019148">
    <property type="term" value="F:D-cysteine desulfhydrase activity"/>
    <property type="evidence" value="ECO:0007669"/>
    <property type="project" value="TreeGrafter"/>
</dbReference>
<dbReference type="PANTHER" id="PTHR43780:SF2">
    <property type="entry name" value="1-AMINOCYCLOPROPANE-1-CARBOXYLATE DEAMINASE-RELATED"/>
    <property type="match status" value="1"/>
</dbReference>
<reference evidence="6" key="1">
    <citation type="submission" date="2021-02" db="EMBL/GenBank/DDBJ databases">
        <authorList>
            <person name="Dougan E. K."/>
            <person name="Rhodes N."/>
            <person name="Thang M."/>
            <person name="Chan C."/>
        </authorList>
    </citation>
    <scope>NUCLEOTIDE SEQUENCE</scope>
</reference>
<comment type="cofactor">
    <cofactor evidence="1">
        <name>pyridoxal 5'-phosphate</name>
        <dbReference type="ChEBI" id="CHEBI:597326"/>
    </cofactor>
</comment>
<dbReference type="Gene3D" id="3.80.10.10">
    <property type="entry name" value="Ribonuclease Inhibitor"/>
    <property type="match status" value="2"/>
</dbReference>
<dbReference type="InterPro" id="IPR018123">
    <property type="entry name" value="WWE-dom_subgr"/>
</dbReference>
<dbReference type="InterPro" id="IPR036412">
    <property type="entry name" value="HAD-like_sf"/>
</dbReference>
<dbReference type="SUPFAM" id="SSF52047">
    <property type="entry name" value="RNI-like"/>
    <property type="match status" value="1"/>
</dbReference>
<accession>A0A813CCH7</accession>
<dbReference type="NCBIfam" id="TIGR01275">
    <property type="entry name" value="ACC_deam_rel"/>
    <property type="match status" value="1"/>
</dbReference>
<dbReference type="Proteomes" id="UP000601435">
    <property type="component" value="Unassembled WGS sequence"/>
</dbReference>
<dbReference type="SUPFAM" id="SSF81606">
    <property type="entry name" value="PP2C-like"/>
    <property type="match status" value="1"/>
</dbReference>
<name>A0A813CCH7_9DINO</name>
<dbReference type="PROSITE" id="PS50918">
    <property type="entry name" value="WWE"/>
    <property type="match status" value="1"/>
</dbReference>
<evidence type="ECO:0000313" key="6">
    <source>
        <dbReference type="EMBL" id="CAE7942685.1"/>
    </source>
</evidence>
<dbReference type="InterPro" id="IPR023214">
    <property type="entry name" value="HAD_sf"/>
</dbReference>
<evidence type="ECO:0000259" key="5">
    <source>
        <dbReference type="PROSITE" id="PS50918"/>
    </source>
</evidence>
<dbReference type="EMBL" id="CAJNJA010097441">
    <property type="protein sequence ID" value="CAE7942685.1"/>
    <property type="molecule type" value="Genomic_DNA"/>
</dbReference>
<keyword evidence="3" id="KW-0663">Pyridoxal phosphate</keyword>
<dbReference type="Pfam" id="PF02825">
    <property type="entry name" value="WWE"/>
    <property type="match status" value="1"/>
</dbReference>
<gene>
    <name evidence="6" type="primary">DCD</name>
    <name evidence="6" type="ORF">SNEC2469_LOCUS34757</name>
</gene>
<comment type="similarity">
    <text evidence="2">Belongs to the ACC deaminase/D-cysteine desulfhydrase family.</text>
</comment>
<dbReference type="Gene3D" id="3.40.50.1100">
    <property type="match status" value="2"/>
</dbReference>
<evidence type="ECO:0000256" key="3">
    <source>
        <dbReference type="ARBA" id="ARBA00022898"/>
    </source>
</evidence>
<evidence type="ECO:0000256" key="2">
    <source>
        <dbReference type="ARBA" id="ARBA00008639"/>
    </source>
</evidence>
<dbReference type="InterPro" id="IPR037197">
    <property type="entry name" value="WWE_dom_sf"/>
</dbReference>
<evidence type="ECO:0000313" key="7">
    <source>
        <dbReference type="Proteomes" id="UP000601435"/>
    </source>
</evidence>
<evidence type="ECO:0000256" key="4">
    <source>
        <dbReference type="SAM" id="MobiDB-lite"/>
    </source>
</evidence>